<dbReference type="PANTHER" id="PTHR30087">
    <property type="entry name" value="INNER MEMBRANE PROTEIN"/>
    <property type="match status" value="1"/>
</dbReference>
<accession>A0A4R6U1H5</accession>
<dbReference type="RefSeq" id="WP_101497175.1">
    <property type="nucleotide sequence ID" value="NZ_LNJZ01000008.1"/>
</dbReference>
<reference evidence="1 2" key="1">
    <citation type="submission" date="2019-03" db="EMBL/GenBank/DDBJ databases">
        <title>Genomic Encyclopedia of Type Strains, Phase IV (KMG-IV): sequencing the most valuable type-strain genomes for metagenomic binning, comparative biology and taxonomic classification.</title>
        <authorList>
            <person name="Goeker M."/>
        </authorList>
    </citation>
    <scope>NUCLEOTIDE SEQUENCE [LARGE SCALE GENOMIC DNA]</scope>
    <source>
        <strain evidence="1 2">DSM 28679</strain>
    </source>
</reference>
<organism evidence="1 2">
    <name type="scientific">Thiopseudomonas denitrificans</name>
    <dbReference type="NCBI Taxonomy" id="1501432"/>
    <lineage>
        <taxon>Bacteria</taxon>
        <taxon>Pseudomonadati</taxon>
        <taxon>Pseudomonadota</taxon>
        <taxon>Gammaproteobacteria</taxon>
        <taxon>Pseudomonadales</taxon>
        <taxon>Pseudomonadaceae</taxon>
        <taxon>Thiopseudomonas</taxon>
    </lineage>
</organism>
<sequence length="177" mass="19436">MSGPLRLGISSCLLGLPVRYNGGHKYSSLCAEKLAAQAELVSFCPEAAAGFGTPRPPMQLSGPAEHPQLVLVDNPGADLRPQLEAGFRQPLEEFASLDGFILMPRSPSCGLHEVKLHDDKGRLLQERTSGIFASALRQRYPLLPLEQEDRLQDPEVLEHFLQQARDYHQLRLAGTSA</sequence>
<dbReference type="Proteomes" id="UP000294575">
    <property type="component" value="Unassembled WGS sequence"/>
</dbReference>
<dbReference type="InterPro" id="IPR007553">
    <property type="entry name" value="2-thiour_desulf"/>
</dbReference>
<proteinExistence type="predicted"/>
<dbReference type="Pfam" id="PF04463">
    <property type="entry name" value="2-thiour_desulf"/>
    <property type="match status" value="1"/>
</dbReference>
<dbReference type="AlphaFoldDB" id="A0A4R6U1H5"/>
<evidence type="ECO:0000313" key="1">
    <source>
        <dbReference type="EMBL" id="TDQ38165.1"/>
    </source>
</evidence>
<dbReference type="PANTHER" id="PTHR30087:SF0">
    <property type="entry name" value="INNER MEMBRANE PROTEIN"/>
    <property type="match status" value="1"/>
</dbReference>
<dbReference type="OrthoDB" id="495783at2"/>
<name>A0A4R6U1H5_9GAMM</name>
<gene>
    <name evidence="1" type="ORF">DFQ45_10576</name>
</gene>
<protein>
    <submittedName>
        <fullName evidence="1">Uncharacterized protein YbbK (DUF523 family)</fullName>
    </submittedName>
</protein>
<dbReference type="EMBL" id="SNYK01000005">
    <property type="protein sequence ID" value="TDQ38165.1"/>
    <property type="molecule type" value="Genomic_DNA"/>
</dbReference>
<comment type="caution">
    <text evidence="1">The sequence shown here is derived from an EMBL/GenBank/DDBJ whole genome shotgun (WGS) entry which is preliminary data.</text>
</comment>
<evidence type="ECO:0000313" key="2">
    <source>
        <dbReference type="Proteomes" id="UP000294575"/>
    </source>
</evidence>
<keyword evidence="2" id="KW-1185">Reference proteome</keyword>